<proteinExistence type="predicted"/>
<feature type="compositionally biased region" description="Polar residues" evidence="1">
    <location>
        <begin position="45"/>
        <end position="66"/>
    </location>
</feature>
<accession>A0A7U2FF49</accession>
<feature type="region of interest" description="Disordered" evidence="1">
    <location>
        <begin position="1"/>
        <end position="120"/>
    </location>
</feature>
<dbReference type="InterPro" id="IPR001394">
    <property type="entry name" value="Peptidase_C19_UCH"/>
</dbReference>
<dbReference type="EMBL" id="CP069038">
    <property type="protein sequence ID" value="QRD04137.1"/>
    <property type="molecule type" value="Genomic_DNA"/>
</dbReference>
<dbReference type="InterPro" id="IPR021905">
    <property type="entry name" value="DUF3517"/>
</dbReference>
<evidence type="ECO:0000259" key="2">
    <source>
        <dbReference type="PROSITE" id="PS50235"/>
    </source>
</evidence>
<dbReference type="InterPro" id="IPR028889">
    <property type="entry name" value="USP"/>
</dbReference>
<evidence type="ECO:0000313" key="3">
    <source>
        <dbReference type="EMBL" id="QRD04137.1"/>
    </source>
</evidence>
<gene>
    <name evidence="3" type="ORF">JI435_128730</name>
</gene>
<dbReference type="OrthoDB" id="420187at2759"/>
<dbReference type="VEuPathDB" id="FungiDB:JI435_128730"/>
<dbReference type="FunFam" id="3.90.70.10:FF:000136">
    <property type="entry name" value="Ubiquitin C-terminal hydrolase, putative"/>
    <property type="match status" value="1"/>
</dbReference>
<feature type="compositionally biased region" description="Low complexity" evidence="1">
    <location>
        <begin position="9"/>
        <end position="22"/>
    </location>
</feature>
<dbReference type="Gene3D" id="3.90.70.10">
    <property type="entry name" value="Cysteine proteinases"/>
    <property type="match status" value="1"/>
</dbReference>
<dbReference type="SUPFAM" id="SSF54001">
    <property type="entry name" value="Cysteine proteinases"/>
    <property type="match status" value="1"/>
</dbReference>
<organism evidence="3 4">
    <name type="scientific">Phaeosphaeria nodorum (strain SN15 / ATCC MYA-4574 / FGSC 10173)</name>
    <name type="common">Glume blotch fungus</name>
    <name type="synonym">Parastagonospora nodorum</name>
    <dbReference type="NCBI Taxonomy" id="321614"/>
    <lineage>
        <taxon>Eukaryota</taxon>
        <taxon>Fungi</taxon>
        <taxon>Dikarya</taxon>
        <taxon>Ascomycota</taxon>
        <taxon>Pezizomycotina</taxon>
        <taxon>Dothideomycetes</taxon>
        <taxon>Pleosporomycetidae</taxon>
        <taxon>Pleosporales</taxon>
        <taxon>Pleosporineae</taxon>
        <taxon>Phaeosphaeriaceae</taxon>
        <taxon>Parastagonospora</taxon>
    </lineage>
</organism>
<feature type="region of interest" description="Disordered" evidence="1">
    <location>
        <begin position="448"/>
        <end position="467"/>
    </location>
</feature>
<dbReference type="PANTHER" id="PTHR24006">
    <property type="entry name" value="UBIQUITIN CARBOXYL-TERMINAL HYDROLASE"/>
    <property type="match status" value="1"/>
</dbReference>
<name>A0A7U2FF49_PHANO</name>
<dbReference type="PROSITE" id="PS50235">
    <property type="entry name" value="USP_3"/>
    <property type="match status" value="1"/>
</dbReference>
<dbReference type="InterPro" id="IPR038765">
    <property type="entry name" value="Papain-like_cys_pep_sf"/>
</dbReference>
<reference evidence="4" key="1">
    <citation type="journal article" date="2021" name="BMC Genomics">
        <title>Chromosome-level genome assembly and manually-curated proteome of model necrotroph Parastagonospora nodorum Sn15 reveals a genome-wide trove of candidate effector homologs, and redundancy of virulence-related functions within an accessory chromosome.</title>
        <authorList>
            <person name="Bertazzoni S."/>
            <person name="Jones D.A.B."/>
            <person name="Phan H.T."/>
            <person name="Tan K.-C."/>
            <person name="Hane J.K."/>
        </authorList>
    </citation>
    <scope>NUCLEOTIDE SEQUENCE [LARGE SCALE GENOMIC DNA]</scope>
    <source>
        <strain evidence="4">SN15 / ATCC MYA-4574 / FGSC 10173)</strain>
    </source>
</reference>
<protein>
    <recommendedName>
        <fullName evidence="2">USP domain-containing protein</fullName>
    </recommendedName>
</protein>
<sequence length="2476" mass="280567">MNVREDHAAQTAAADESASTTSPPRRDPVEDANPSFTRKRPRLDSGSNSVRALSTDTESSTRTTASPPREQQVEMTIRSHPPSSPVSAPIDDGHNADAMPADSQNISPILIDSTGDDSGSPPVMLIEEDEQSALGFTVRVDAYDHFQRFPWAPAGNYTQVAHELPQYIQASMPVDPQLLIQLSEWLDDLPDPSVNVESFYTGKAEFWNEFAAIVGKVLTRRYHWMNALNNRESSDYNRYPLGDDVEDLQTDQIFDRFLGAYLRICSYILLIDAGMLSQQPAEQICQLPLLSNRHIRFLHNILRFDKTAIFQFLQKEYAMDVRDLQTRMYKDFLMASGAQNLLRLADEAFHRLAPNVQNNYALIISQLLSALGWTIFELPGTNTFIDRAHYHRGVLSFFQKYGTDLYEPSLPSDANIARDLVQYYSILVQDICQWDESIAPELMNELMDSSDPDSPMAPSGASDAGTGDIDYRKDPSCYPSLVSCAYKFKVLRKCVVKGNMNMRVMSIATMDAALVEVWRDYSALDPSCKHPVIQYLADFLLRGQIVDYIVSVDSHPQLISRSANIAGFLVIAHRWSDDQADAIWKTVSSSPDPRVVVATIAMLRGIIGLMTMSDRLYLCTKLYNLPIDRYTMDILRFFRFLTANLNENGNLIHIDKADRGPTARPWNVCISVIRETAPSRQADKNLLDLQHEAFDHLCALTAAIPPNERRIIYRECAQQIADCSDAATGNYRILCQLAQYTHPDDAIFSAQNLDLMRSVLSEIPAFVEKEAQNTSYPWQVEALQYRLDLLRLTITHPAMSVPVDLHQDLWDHIVGEKALSNESRDLAWMTLLEANKSSPGDEFCKQLVSSYIPNMDAQLYTNGLFGFVANYGFPVTRKTIPTEQGTDSLLQIPGADLLWRLILSSPAGTIEDAAARLLASRYVCVVESPGVTAAEVEKAHVALVDQCMQKLRIAFETQPEQTTNEPILHHSSEVHVRRILLFQKLLLGFARQKPELNRRRMDSKVDAMDTSADVSYGDAITIRYQCGNDRQCVTMSSEHTVDDLYRRLCHATGLTKVNLFARGQRLKVFEEAPLKLSDIDFGGQVIVQRADGAELTRPMPDLAAGSSVFETAIVEHFDELFTWMKSGDTTSYLLFDFLSFFPTRTSFADKVTEGEVPSENLFPPGRVFQARYAALALQTRLREQIHDSALNETFLCHAVQYLHKALLDTQLIDESLSDPQQLQLAAVIVGILLEFLRERPTPKTSAAYFSHGSSLVDRLVKIVTVALDSPDSAPIAQDAYATILEASLHSRAIWETFMSHSDVHRVHQTMLLSQPHEATREYVSRKIASLCGGDLPSTCPITRAETGSKFWTIISAIIPIAARHARQSKQLFKIAEHVFRANDEYDRNEDHLRSLMTQWSTLLLSHNHDGFPGREETDYVVHGLTKLILCCILSIKSFKKPVNAGSLLKQVFKKYLFVSSIQTGSASPDQISLPILESHTRRELYDLMLGLAEDQSTYQILLQLVGEIEQEDTELMLTTSVVNRSMEIRSPTGYVGLYNPRAICYMNSLLTQLFMNLNFRQFVLNLKVNEGFGSQKLLFETQRLFAQMQNSFRKWTDPRDFAGCVKSLDKTPIDIAVQMDADEFYNLLFDQWEAQMFKQEHKSKFRAFYGGQTMNQIKSKECEHVSERVEPFFAVQCDIAGKANLQESLQAYVEGDVMEGDNKYKCESCDGKFVDAVKRTCLKDAPDNLIFHLKRFEFDLNDFSRRKIYDHFAFPETLDISPYKFDHLADPEKPREEDVFDLVGVLVHTGTCENGHYYSYIRQRPCSSESATPTWVEFNDSEVTPFDPAEIAERTFGGFTEGEGYNRQIKQFSAYMLFYQRRSAVEEDQRCWATTSANRNPQIAIPTLFEEEIDSNNEQFLREYSQYDPAHSKFVRQLHNVARTISHGVCSEDHVQEARGLSIVLSHLGLIAWRQSDSEISSELILHIRRAMISCSSCCSIALRWLAGNDSAMTNILIKCTHPTLRSQMRALLVDSLKSLREQEPSAYESDSSDSDMEVDSSTPVEGVLVALTRRLRITADESYESTRGWEDFYLLLTQIAEMGLLETAVLLNHSFLQFCLKLFCMHTHKPSREDCPELARVMDKRRSIFNRLICFVWKLLSQMDLNLDVLNDNDTHDRLSTFDRERMKFPLSIRETAAVMYWSDDIKAIAIIDKILEVFDDSKTDHFYPGDIIKWILESRSAKLQSDMGRTIIEGIQMEPPFCDAYIQAALPLCEASAISEKITTTINTVVKMVASSKRAAEDRLPSGDAVLGLFFGLLTAENQAFFYHKHPHAFYHCLMQRSSVYGIALLCHDEDRVRKSTNIFFQKLYGTKEAMALETIAIKYKSARELLTEVTHKFVYERDVGRHRLDMVPLIDTGRLLVEQLYLLSQNEEPEAKQFQHANDAALIGLFQQEVEAGLPSWPHDIGTPMSQGDAFEQSDYGSESDDAHELLEN</sequence>
<dbReference type="InterPro" id="IPR018200">
    <property type="entry name" value="USP_CS"/>
</dbReference>
<keyword evidence="4" id="KW-1185">Reference proteome</keyword>
<dbReference type="PANTHER" id="PTHR24006:SF925">
    <property type="entry name" value="UBIQUITINYL HYDROLASE 1"/>
    <property type="match status" value="1"/>
</dbReference>
<feature type="region of interest" description="Disordered" evidence="1">
    <location>
        <begin position="2443"/>
        <end position="2476"/>
    </location>
</feature>
<evidence type="ECO:0000313" key="4">
    <source>
        <dbReference type="Proteomes" id="UP000663193"/>
    </source>
</evidence>
<dbReference type="InterPro" id="IPR050164">
    <property type="entry name" value="Peptidase_C19"/>
</dbReference>
<dbReference type="GO" id="GO:0004843">
    <property type="term" value="F:cysteine-type deubiquitinase activity"/>
    <property type="evidence" value="ECO:0007669"/>
    <property type="project" value="InterPro"/>
</dbReference>
<dbReference type="GO" id="GO:0016579">
    <property type="term" value="P:protein deubiquitination"/>
    <property type="evidence" value="ECO:0007669"/>
    <property type="project" value="InterPro"/>
</dbReference>
<feature type="compositionally biased region" description="Low complexity" evidence="1">
    <location>
        <begin position="448"/>
        <end position="465"/>
    </location>
</feature>
<dbReference type="PROSITE" id="PS00973">
    <property type="entry name" value="USP_2"/>
    <property type="match status" value="1"/>
</dbReference>
<dbReference type="Pfam" id="PF00443">
    <property type="entry name" value="UCH"/>
    <property type="match status" value="1"/>
</dbReference>
<evidence type="ECO:0000256" key="1">
    <source>
        <dbReference type="SAM" id="MobiDB-lite"/>
    </source>
</evidence>
<feature type="domain" description="USP" evidence="2">
    <location>
        <begin position="1535"/>
        <end position="1862"/>
    </location>
</feature>
<dbReference type="Pfam" id="PF12030">
    <property type="entry name" value="DUF3517"/>
    <property type="match status" value="1"/>
</dbReference>
<dbReference type="Proteomes" id="UP000663193">
    <property type="component" value="Chromosome 16"/>
</dbReference>